<reference evidence="1 2" key="1">
    <citation type="submission" date="2014-04" db="EMBL/GenBank/DDBJ databases">
        <authorList>
            <consortium name="DOE Joint Genome Institute"/>
            <person name="Kuo A."/>
            <person name="Ruytinx J."/>
            <person name="Rineau F."/>
            <person name="Colpaert J."/>
            <person name="Kohler A."/>
            <person name="Nagy L.G."/>
            <person name="Floudas D."/>
            <person name="Copeland A."/>
            <person name="Barry K.W."/>
            <person name="Cichocki N."/>
            <person name="Veneault-Fourrey C."/>
            <person name="LaButti K."/>
            <person name="Lindquist E.A."/>
            <person name="Lipzen A."/>
            <person name="Lundell T."/>
            <person name="Morin E."/>
            <person name="Murat C."/>
            <person name="Sun H."/>
            <person name="Tunlid A."/>
            <person name="Henrissat B."/>
            <person name="Grigoriev I.V."/>
            <person name="Hibbett D.S."/>
            <person name="Martin F."/>
            <person name="Nordberg H.P."/>
            <person name="Cantor M.N."/>
            <person name="Hua S.X."/>
        </authorList>
    </citation>
    <scope>NUCLEOTIDE SEQUENCE [LARGE SCALE GENOMIC DNA]</scope>
    <source>
        <strain evidence="1 2">UH-Slu-Lm8-n1</strain>
    </source>
</reference>
<evidence type="ECO:0000313" key="2">
    <source>
        <dbReference type="Proteomes" id="UP000054485"/>
    </source>
</evidence>
<evidence type="ECO:0000313" key="1">
    <source>
        <dbReference type="EMBL" id="KIK34182.1"/>
    </source>
</evidence>
<dbReference type="AlphaFoldDB" id="A0A0D0AIT0"/>
<dbReference type="Proteomes" id="UP000054485">
    <property type="component" value="Unassembled WGS sequence"/>
</dbReference>
<keyword evidence="2" id="KW-1185">Reference proteome</keyword>
<proteinExistence type="predicted"/>
<accession>A0A0D0AIT0</accession>
<gene>
    <name evidence="1" type="ORF">CY34DRAFT_813089</name>
</gene>
<dbReference type="HOGENOM" id="CLU_2943386_0_0_1"/>
<name>A0A0D0AIT0_9AGAM</name>
<organism evidence="1 2">
    <name type="scientific">Suillus luteus UH-Slu-Lm8-n1</name>
    <dbReference type="NCBI Taxonomy" id="930992"/>
    <lineage>
        <taxon>Eukaryota</taxon>
        <taxon>Fungi</taxon>
        <taxon>Dikarya</taxon>
        <taxon>Basidiomycota</taxon>
        <taxon>Agaricomycotina</taxon>
        <taxon>Agaricomycetes</taxon>
        <taxon>Agaricomycetidae</taxon>
        <taxon>Boletales</taxon>
        <taxon>Suillineae</taxon>
        <taxon>Suillaceae</taxon>
        <taxon>Suillus</taxon>
    </lineage>
</organism>
<sequence>MDVSDPIERALKREIPLLAYLVRELDTSRCIKGSFQFVDVSCKSSAGLALRMWADPSRKR</sequence>
<protein>
    <submittedName>
        <fullName evidence="1">Uncharacterized protein</fullName>
    </submittedName>
</protein>
<dbReference type="EMBL" id="KN835796">
    <property type="protein sequence ID" value="KIK34182.1"/>
    <property type="molecule type" value="Genomic_DNA"/>
</dbReference>
<reference evidence="2" key="2">
    <citation type="submission" date="2015-01" db="EMBL/GenBank/DDBJ databases">
        <title>Evolutionary Origins and Diversification of the Mycorrhizal Mutualists.</title>
        <authorList>
            <consortium name="DOE Joint Genome Institute"/>
            <consortium name="Mycorrhizal Genomics Consortium"/>
            <person name="Kohler A."/>
            <person name="Kuo A."/>
            <person name="Nagy L.G."/>
            <person name="Floudas D."/>
            <person name="Copeland A."/>
            <person name="Barry K.W."/>
            <person name="Cichocki N."/>
            <person name="Veneault-Fourrey C."/>
            <person name="LaButti K."/>
            <person name="Lindquist E.A."/>
            <person name="Lipzen A."/>
            <person name="Lundell T."/>
            <person name="Morin E."/>
            <person name="Murat C."/>
            <person name="Riley R."/>
            <person name="Ohm R."/>
            <person name="Sun H."/>
            <person name="Tunlid A."/>
            <person name="Henrissat B."/>
            <person name="Grigoriev I.V."/>
            <person name="Hibbett D.S."/>
            <person name="Martin F."/>
        </authorList>
    </citation>
    <scope>NUCLEOTIDE SEQUENCE [LARGE SCALE GENOMIC DNA]</scope>
    <source>
        <strain evidence="2">UH-Slu-Lm8-n1</strain>
    </source>
</reference>
<dbReference type="InParanoid" id="A0A0D0AIT0"/>